<proteinExistence type="predicted"/>
<comment type="caution">
    <text evidence="2">The sequence shown here is derived from an EMBL/GenBank/DDBJ whole genome shotgun (WGS) entry which is preliminary data.</text>
</comment>
<reference evidence="2" key="1">
    <citation type="submission" date="2020-06" db="EMBL/GenBank/DDBJ databases">
        <title>Draft genome of Bugula neritina, a colonial animal packing powerful symbionts and potential medicines.</title>
        <authorList>
            <person name="Rayko M."/>
        </authorList>
    </citation>
    <scope>NUCLEOTIDE SEQUENCE [LARGE SCALE GENOMIC DNA]</scope>
    <source>
        <strain evidence="2">Kwan_BN1</strain>
    </source>
</reference>
<evidence type="ECO:0000313" key="2">
    <source>
        <dbReference type="EMBL" id="KAF6031669.1"/>
    </source>
</evidence>
<dbReference type="EMBL" id="VXIV02001579">
    <property type="protein sequence ID" value="KAF6031669.1"/>
    <property type="molecule type" value="Genomic_DNA"/>
</dbReference>
<dbReference type="Proteomes" id="UP000593567">
    <property type="component" value="Unassembled WGS sequence"/>
</dbReference>
<protein>
    <submittedName>
        <fullName evidence="2">Uncharacterized protein</fullName>
    </submittedName>
</protein>
<sequence>MLRTTPAHRVATHMFYKSGPLQGAVYKGMWLKGKMHGDGQIMWADGKVYTGQFSDGVIKGYGKMVSKIDGKVESIEGHWINGKLHGFAKARYANGDFYTGFYKDHQFNGHGVLKQKSTSSVYIGEWKNGRKHGYGVLDIKGEKYLGQWCRDTKQGPALQITLDGSYMEGTFHNNKLIGQGLIMTSDDTYYEGNFTGLNEVNGRGVMMMSTGDSITGTFDGSWATGIKVTGVYSKASPTEDTVSLFSTHLFLFPRLLMFLL</sequence>
<name>A0A7J7JZ38_BUGNE</name>
<evidence type="ECO:0000256" key="1">
    <source>
        <dbReference type="ARBA" id="ARBA00022737"/>
    </source>
</evidence>
<dbReference type="GO" id="GO:0031267">
    <property type="term" value="F:small GTPase binding"/>
    <property type="evidence" value="ECO:0007669"/>
    <property type="project" value="TreeGrafter"/>
</dbReference>
<dbReference type="AlphaFoldDB" id="A0A7J7JZ38"/>
<dbReference type="Gene3D" id="2.20.110.10">
    <property type="entry name" value="Histone H3 K4-specific methyltransferase SET7/9 N-terminal domain"/>
    <property type="match status" value="3"/>
</dbReference>
<dbReference type="PANTHER" id="PTHR46089">
    <property type="entry name" value="ALSIN HOMOLOG"/>
    <property type="match status" value="1"/>
</dbReference>
<dbReference type="SMART" id="SM00698">
    <property type="entry name" value="MORN"/>
    <property type="match status" value="4"/>
</dbReference>
<dbReference type="GO" id="GO:0005737">
    <property type="term" value="C:cytoplasm"/>
    <property type="evidence" value="ECO:0007669"/>
    <property type="project" value="TreeGrafter"/>
</dbReference>
<dbReference type="OrthoDB" id="284854at2759"/>
<dbReference type="GO" id="GO:0005085">
    <property type="term" value="F:guanyl-nucleotide exchange factor activity"/>
    <property type="evidence" value="ECO:0007669"/>
    <property type="project" value="TreeGrafter"/>
</dbReference>
<dbReference type="InterPro" id="IPR003409">
    <property type="entry name" value="MORN"/>
</dbReference>
<dbReference type="Pfam" id="PF02493">
    <property type="entry name" value="MORN"/>
    <property type="match status" value="5"/>
</dbReference>
<evidence type="ECO:0000313" key="3">
    <source>
        <dbReference type="Proteomes" id="UP000593567"/>
    </source>
</evidence>
<dbReference type="PANTHER" id="PTHR46089:SF2">
    <property type="entry name" value="ALSIN HOMOLOG"/>
    <property type="match status" value="1"/>
</dbReference>
<gene>
    <name evidence="2" type="ORF">EB796_010025</name>
</gene>
<keyword evidence="3" id="KW-1185">Reference proteome</keyword>
<dbReference type="SUPFAM" id="SSF82185">
    <property type="entry name" value="Histone H3 K4-specific methyltransferase SET7/9 N-terminal domain"/>
    <property type="match status" value="1"/>
</dbReference>
<organism evidence="2 3">
    <name type="scientific">Bugula neritina</name>
    <name type="common">Brown bryozoan</name>
    <name type="synonym">Sertularia neritina</name>
    <dbReference type="NCBI Taxonomy" id="10212"/>
    <lineage>
        <taxon>Eukaryota</taxon>
        <taxon>Metazoa</taxon>
        <taxon>Spiralia</taxon>
        <taxon>Lophotrochozoa</taxon>
        <taxon>Bryozoa</taxon>
        <taxon>Gymnolaemata</taxon>
        <taxon>Cheilostomatida</taxon>
        <taxon>Flustrina</taxon>
        <taxon>Buguloidea</taxon>
        <taxon>Bugulidae</taxon>
        <taxon>Bugula</taxon>
    </lineage>
</organism>
<dbReference type="GO" id="GO:0016197">
    <property type="term" value="P:endosomal transport"/>
    <property type="evidence" value="ECO:0007669"/>
    <property type="project" value="TreeGrafter"/>
</dbReference>
<accession>A0A7J7JZ38</accession>
<keyword evidence="1" id="KW-0677">Repeat</keyword>
<dbReference type="InterPro" id="IPR051984">
    <property type="entry name" value="Alsin"/>
</dbReference>